<proteinExistence type="predicted"/>
<protein>
    <submittedName>
        <fullName evidence="1">Uncharacterized protein</fullName>
    </submittedName>
</protein>
<name>A0AAV7KVC8_PLEWA</name>
<organism evidence="1 2">
    <name type="scientific">Pleurodeles waltl</name>
    <name type="common">Iberian ribbed newt</name>
    <dbReference type="NCBI Taxonomy" id="8319"/>
    <lineage>
        <taxon>Eukaryota</taxon>
        <taxon>Metazoa</taxon>
        <taxon>Chordata</taxon>
        <taxon>Craniata</taxon>
        <taxon>Vertebrata</taxon>
        <taxon>Euteleostomi</taxon>
        <taxon>Amphibia</taxon>
        <taxon>Batrachia</taxon>
        <taxon>Caudata</taxon>
        <taxon>Salamandroidea</taxon>
        <taxon>Salamandridae</taxon>
        <taxon>Pleurodelinae</taxon>
        <taxon>Pleurodeles</taxon>
    </lineage>
</organism>
<keyword evidence="2" id="KW-1185">Reference proteome</keyword>
<dbReference type="Proteomes" id="UP001066276">
    <property type="component" value="Chromosome 12"/>
</dbReference>
<sequence length="159" mass="16959">MGLLAAALSAELRSAPGDSGCWIACIVKICCITWSRNGYQPHLIEQRCTVDEDGPVHGPEYGGGACRENLLDLRSCASPEIQILAAIEASGQAVQAQIAAMAVDVNLLRVDLRVVAEHSVATEQQVIGLQADIDALKATIVTHEAKTRRLEVRADDAVM</sequence>
<evidence type="ECO:0000313" key="1">
    <source>
        <dbReference type="EMBL" id="KAJ1082259.1"/>
    </source>
</evidence>
<evidence type="ECO:0000313" key="2">
    <source>
        <dbReference type="Proteomes" id="UP001066276"/>
    </source>
</evidence>
<gene>
    <name evidence="1" type="ORF">NDU88_002427</name>
</gene>
<dbReference type="AlphaFoldDB" id="A0AAV7KVC8"/>
<accession>A0AAV7KVC8</accession>
<dbReference type="EMBL" id="JANPWB010000016">
    <property type="protein sequence ID" value="KAJ1082259.1"/>
    <property type="molecule type" value="Genomic_DNA"/>
</dbReference>
<reference evidence="1" key="1">
    <citation type="journal article" date="2022" name="bioRxiv">
        <title>Sequencing and chromosome-scale assembly of the giantPleurodeles waltlgenome.</title>
        <authorList>
            <person name="Brown T."/>
            <person name="Elewa A."/>
            <person name="Iarovenko S."/>
            <person name="Subramanian E."/>
            <person name="Araus A.J."/>
            <person name="Petzold A."/>
            <person name="Susuki M."/>
            <person name="Suzuki K.-i.T."/>
            <person name="Hayashi T."/>
            <person name="Toyoda A."/>
            <person name="Oliveira C."/>
            <person name="Osipova E."/>
            <person name="Leigh N.D."/>
            <person name="Simon A."/>
            <person name="Yun M.H."/>
        </authorList>
    </citation>
    <scope>NUCLEOTIDE SEQUENCE</scope>
    <source>
        <strain evidence="1">20211129_DDA</strain>
        <tissue evidence="1">Liver</tissue>
    </source>
</reference>
<comment type="caution">
    <text evidence="1">The sequence shown here is derived from an EMBL/GenBank/DDBJ whole genome shotgun (WGS) entry which is preliminary data.</text>
</comment>